<evidence type="ECO:0000256" key="1">
    <source>
        <dbReference type="ARBA" id="ARBA00001947"/>
    </source>
</evidence>
<comment type="caution">
    <text evidence="10">The sequence shown here is derived from an EMBL/GenBank/DDBJ whole genome shotgun (WGS) entry which is preliminary data.</text>
</comment>
<keyword evidence="7" id="KW-0732">Signal</keyword>
<dbReference type="GO" id="GO:0008235">
    <property type="term" value="F:metalloexopeptidase activity"/>
    <property type="evidence" value="ECO:0007669"/>
    <property type="project" value="InterPro"/>
</dbReference>
<evidence type="ECO:0000256" key="4">
    <source>
        <dbReference type="ARBA" id="ARBA00022723"/>
    </source>
</evidence>
<dbReference type="GO" id="GO:0046872">
    <property type="term" value="F:metal ion binding"/>
    <property type="evidence" value="ECO:0007669"/>
    <property type="project" value="UniProtKB-KW"/>
</dbReference>
<protein>
    <recommendedName>
        <fullName evidence="7">Peptide hydrolase</fullName>
        <ecNumber evidence="7">3.4.-.-</ecNumber>
    </recommendedName>
</protein>
<dbReference type="EC" id="3.4.-.-" evidence="7"/>
<dbReference type="OrthoDB" id="10013407at2759"/>
<name>A0A4Q1BB52_TREME</name>
<feature type="signal peptide" evidence="7">
    <location>
        <begin position="1"/>
        <end position="18"/>
    </location>
</feature>
<evidence type="ECO:0000256" key="3">
    <source>
        <dbReference type="ARBA" id="ARBA00022670"/>
    </source>
</evidence>
<evidence type="ECO:0000313" key="10">
    <source>
        <dbReference type="EMBL" id="RXK34926.1"/>
    </source>
</evidence>
<dbReference type="InParanoid" id="A0A4Q1BB52"/>
<evidence type="ECO:0000256" key="8">
    <source>
        <dbReference type="SAM" id="MobiDB-lite"/>
    </source>
</evidence>
<keyword evidence="11" id="KW-1185">Reference proteome</keyword>
<dbReference type="EMBL" id="SDIL01000173">
    <property type="protein sequence ID" value="RXK34926.1"/>
    <property type="molecule type" value="Genomic_DNA"/>
</dbReference>
<evidence type="ECO:0000259" key="9">
    <source>
        <dbReference type="Pfam" id="PF04389"/>
    </source>
</evidence>
<feature type="region of interest" description="Disordered" evidence="8">
    <location>
        <begin position="107"/>
        <end position="131"/>
    </location>
</feature>
<comment type="cofactor">
    <cofactor evidence="1">
        <name>Zn(2+)</name>
        <dbReference type="ChEBI" id="CHEBI:29105"/>
    </cofactor>
</comment>
<evidence type="ECO:0000313" key="11">
    <source>
        <dbReference type="Proteomes" id="UP000289152"/>
    </source>
</evidence>
<dbReference type="InterPro" id="IPR007484">
    <property type="entry name" value="Peptidase_M28"/>
</dbReference>
<dbReference type="GO" id="GO:0006508">
    <property type="term" value="P:proteolysis"/>
    <property type="evidence" value="ECO:0007669"/>
    <property type="project" value="UniProtKB-KW"/>
</dbReference>
<keyword evidence="4 7" id="KW-0479">Metal-binding</keyword>
<gene>
    <name evidence="10" type="ORF">M231_07831</name>
</gene>
<dbReference type="SUPFAM" id="SSF53187">
    <property type="entry name" value="Zn-dependent exopeptidases"/>
    <property type="match status" value="1"/>
</dbReference>
<dbReference type="FunFam" id="3.40.630.10:FF:000116">
    <property type="entry name" value="Peptide hydrolase"/>
    <property type="match status" value="1"/>
</dbReference>
<dbReference type="Pfam" id="PF04389">
    <property type="entry name" value="Peptidase_M28"/>
    <property type="match status" value="1"/>
</dbReference>
<proteinExistence type="inferred from homology"/>
<dbReference type="VEuPathDB" id="FungiDB:TREMEDRAFT_28887"/>
<keyword evidence="6 7" id="KW-0862">Zinc</keyword>
<keyword evidence="5 7" id="KW-0378">Hydrolase</keyword>
<dbReference type="InterPro" id="IPR045175">
    <property type="entry name" value="M28_fam"/>
</dbReference>
<accession>A0A4Q1BB52</accession>
<dbReference type="Proteomes" id="UP000289152">
    <property type="component" value="Unassembled WGS sequence"/>
</dbReference>
<dbReference type="Gene3D" id="3.40.630.10">
    <property type="entry name" value="Zn peptidases"/>
    <property type="match status" value="1"/>
</dbReference>
<dbReference type="AlphaFoldDB" id="A0A4Q1BB52"/>
<evidence type="ECO:0000256" key="5">
    <source>
        <dbReference type="ARBA" id="ARBA00022801"/>
    </source>
</evidence>
<evidence type="ECO:0000256" key="2">
    <source>
        <dbReference type="ARBA" id="ARBA00005634"/>
    </source>
</evidence>
<feature type="domain" description="Peptidase M28" evidence="9">
    <location>
        <begin position="293"/>
        <end position="484"/>
    </location>
</feature>
<reference evidence="10 11" key="1">
    <citation type="submission" date="2016-06" db="EMBL/GenBank/DDBJ databases">
        <title>Evolution of pathogenesis and genome organization in the Tremellales.</title>
        <authorList>
            <person name="Cuomo C."/>
            <person name="Litvintseva A."/>
            <person name="Heitman J."/>
            <person name="Chen Y."/>
            <person name="Sun S."/>
            <person name="Springer D."/>
            <person name="Dromer F."/>
            <person name="Young S."/>
            <person name="Zeng Q."/>
            <person name="Chapman S."/>
            <person name="Gujja S."/>
            <person name="Saif S."/>
            <person name="Birren B."/>
        </authorList>
    </citation>
    <scope>NUCLEOTIDE SEQUENCE [LARGE SCALE GENOMIC DNA]</scope>
    <source>
        <strain evidence="10 11">ATCC 28783</strain>
    </source>
</reference>
<sequence length="496" mass="53475">MMWIYSLLVSSLFSNNQAELVTASKRDILITSSTPLSDHPACLQTTYYGTYGGSSHTQEHIFLPSPECLTAQGTISSLNTGSIISVPPSQDGRIVWVGPAGVDPSLLPSNSDLSSTSETISSLSSSSNPLTQDETQHVIGISWEKKEIILLHRSSNSLLLQVPSDQLGILDTLLPAHLVPVALPQEPLPTLWPGVGSRFASNLANLTKTLKFDPTLDAVLNEGIQLNAVRRNVRWLTGEAPSGWKSRHAFTQGAHEAAKWIKHKVESLGPECIFFPFLPGFSPDVICHYPSLSNSTEMVILSAHYDSRGSFGLTTAPGGNDDGSGSGQLLGIVEAISSQGLQFEKQLVVAFFSGEEQGLYGSHHFAKHLYEQNATVLLHIQADMLGYHVPGEPLQLALPECIGLPEAAHLVGNVSHLYSPELVVGTTAACCSDHQSFVAYGFPATQVYERNGPIADPKYHNSGDISQREGYDFEQIVAIARVVLATAMTVAGWKIK</sequence>
<comment type="similarity">
    <text evidence="2">Belongs to the peptidase M28 family. M28B subfamily.</text>
</comment>
<evidence type="ECO:0000256" key="6">
    <source>
        <dbReference type="ARBA" id="ARBA00022833"/>
    </source>
</evidence>
<evidence type="ECO:0000256" key="7">
    <source>
        <dbReference type="RuleBase" id="RU361240"/>
    </source>
</evidence>
<organism evidence="10 11">
    <name type="scientific">Tremella mesenterica</name>
    <name type="common">Jelly fungus</name>
    <dbReference type="NCBI Taxonomy" id="5217"/>
    <lineage>
        <taxon>Eukaryota</taxon>
        <taxon>Fungi</taxon>
        <taxon>Dikarya</taxon>
        <taxon>Basidiomycota</taxon>
        <taxon>Agaricomycotina</taxon>
        <taxon>Tremellomycetes</taxon>
        <taxon>Tremellales</taxon>
        <taxon>Tremellaceae</taxon>
        <taxon>Tremella</taxon>
    </lineage>
</organism>
<keyword evidence="3 7" id="KW-0645">Protease</keyword>
<dbReference type="PANTHER" id="PTHR12147:SF26">
    <property type="entry name" value="PEPTIDASE M28 DOMAIN-CONTAINING PROTEIN"/>
    <property type="match status" value="1"/>
</dbReference>
<dbReference type="PANTHER" id="PTHR12147">
    <property type="entry name" value="METALLOPEPTIDASE M28 FAMILY MEMBER"/>
    <property type="match status" value="1"/>
</dbReference>
<feature type="chain" id="PRO_5020938474" description="Peptide hydrolase" evidence="7">
    <location>
        <begin position="19"/>
        <end position="496"/>
    </location>
</feature>